<evidence type="ECO:0000256" key="4">
    <source>
        <dbReference type="ARBA" id="ARBA00022989"/>
    </source>
</evidence>
<dbReference type="AlphaFoldDB" id="A0A0K2SLV4"/>
<evidence type="ECO:0000256" key="3">
    <source>
        <dbReference type="ARBA" id="ARBA00022692"/>
    </source>
</evidence>
<evidence type="ECO:0000256" key="1">
    <source>
        <dbReference type="ARBA" id="ARBA00004141"/>
    </source>
</evidence>
<dbReference type="OrthoDB" id="7058073at2"/>
<gene>
    <name evidence="7" type="ORF">LIP_2257</name>
</gene>
<keyword evidence="3 6" id="KW-0812">Transmembrane</keyword>
<dbReference type="EMBL" id="AP014924">
    <property type="protein sequence ID" value="BAS28098.1"/>
    <property type="molecule type" value="Genomic_DNA"/>
</dbReference>
<keyword evidence="5 6" id="KW-0472">Membrane</keyword>
<dbReference type="PANTHER" id="PTHR43701:SF12">
    <property type="entry name" value="MEMBRANE TRANSPORTER PROTEIN YTNM-RELATED"/>
    <property type="match status" value="1"/>
</dbReference>
<accession>A0A0K2SLV4</accession>
<dbReference type="KEGG" id="lpil:LIP_2257"/>
<sequence length="241" mass="25121">MIHIVLLAFLCELVDSTLGMGYGTTLTPLLLLLGYSPLQVVPVVLLSDLVTGVAAAFFHHRLGNSDFRLGSQDLKVGLVFAGSGAVAAVAAIVLAVKVPEFWLTLYIGAMVTLIRVRILLMGNRQISFSWPRIIGIGLLAAFNKGLSGGGYGPLVTGGQLLSGQARNAVGITSLAEAAICLVAVVGYALSGAAPDLALAPYLLFGALLSTPVSAMIVRELPLREFRRFVGAATPSPWACSC</sequence>
<evidence type="ECO:0000256" key="5">
    <source>
        <dbReference type="ARBA" id="ARBA00023136"/>
    </source>
</evidence>
<evidence type="ECO:0000256" key="2">
    <source>
        <dbReference type="ARBA" id="ARBA00009142"/>
    </source>
</evidence>
<feature type="transmembrane region" description="Helical" evidence="6">
    <location>
        <begin position="74"/>
        <end position="95"/>
    </location>
</feature>
<evidence type="ECO:0000313" key="8">
    <source>
        <dbReference type="Proteomes" id="UP000065807"/>
    </source>
</evidence>
<reference evidence="8" key="2">
    <citation type="journal article" date="2016" name="Int. J. Syst. Evol. Microbiol.">
        <title>Complete genome sequence and cell structure of Limnochorda pilosa, a Gram-negative spore-former within the phylum Firmicutes.</title>
        <authorList>
            <person name="Watanabe M."/>
            <person name="Kojima H."/>
            <person name="Fukui M."/>
        </authorList>
    </citation>
    <scope>NUCLEOTIDE SEQUENCE [LARGE SCALE GENOMIC DNA]</scope>
    <source>
        <strain evidence="8">HC45</strain>
    </source>
</reference>
<dbReference type="Proteomes" id="UP000065807">
    <property type="component" value="Chromosome"/>
</dbReference>
<feature type="transmembrane region" description="Helical" evidence="6">
    <location>
        <begin position="168"/>
        <end position="190"/>
    </location>
</feature>
<dbReference type="InterPro" id="IPR051598">
    <property type="entry name" value="TSUP/Inactive_protease-like"/>
</dbReference>
<keyword evidence="6" id="KW-1003">Cell membrane</keyword>
<dbReference type="PANTHER" id="PTHR43701">
    <property type="entry name" value="MEMBRANE TRANSPORTER PROTEIN MJ0441-RELATED"/>
    <property type="match status" value="1"/>
</dbReference>
<proteinExistence type="inferred from homology"/>
<feature type="transmembrane region" description="Helical" evidence="6">
    <location>
        <begin position="101"/>
        <end position="120"/>
    </location>
</feature>
<evidence type="ECO:0000256" key="6">
    <source>
        <dbReference type="RuleBase" id="RU363041"/>
    </source>
</evidence>
<reference evidence="8" key="1">
    <citation type="submission" date="2015-07" db="EMBL/GenBank/DDBJ databases">
        <title>Complete genome sequence and phylogenetic analysis of Limnochorda pilosa.</title>
        <authorList>
            <person name="Watanabe M."/>
            <person name="Kojima H."/>
            <person name="Fukui M."/>
        </authorList>
    </citation>
    <scope>NUCLEOTIDE SEQUENCE [LARGE SCALE GENOMIC DNA]</scope>
    <source>
        <strain evidence="8">HC45</strain>
    </source>
</reference>
<feature type="transmembrane region" description="Helical" evidence="6">
    <location>
        <begin position="196"/>
        <end position="217"/>
    </location>
</feature>
<feature type="transmembrane region" description="Helical" evidence="6">
    <location>
        <begin position="40"/>
        <end position="62"/>
    </location>
</feature>
<keyword evidence="8" id="KW-1185">Reference proteome</keyword>
<dbReference type="RefSeq" id="WP_158509649.1">
    <property type="nucleotide sequence ID" value="NZ_AP014924.1"/>
</dbReference>
<comment type="similarity">
    <text evidence="2 6">Belongs to the 4-toluene sulfonate uptake permease (TSUP) (TC 2.A.102) family.</text>
</comment>
<name>A0A0K2SLV4_LIMPI</name>
<evidence type="ECO:0000313" key="7">
    <source>
        <dbReference type="EMBL" id="BAS28098.1"/>
    </source>
</evidence>
<dbReference type="GO" id="GO:0005886">
    <property type="term" value="C:plasma membrane"/>
    <property type="evidence" value="ECO:0007669"/>
    <property type="project" value="UniProtKB-SubCell"/>
</dbReference>
<keyword evidence="4 6" id="KW-1133">Transmembrane helix</keyword>
<comment type="subcellular location">
    <subcellularLocation>
        <location evidence="6">Cell membrane</location>
        <topology evidence="6">Multi-pass membrane protein</topology>
    </subcellularLocation>
    <subcellularLocation>
        <location evidence="1">Membrane</location>
        <topology evidence="1">Multi-pass membrane protein</topology>
    </subcellularLocation>
</comment>
<protein>
    <recommendedName>
        <fullName evidence="6">Probable membrane transporter protein</fullName>
    </recommendedName>
</protein>
<organism evidence="7 8">
    <name type="scientific">Limnochorda pilosa</name>
    <dbReference type="NCBI Taxonomy" id="1555112"/>
    <lineage>
        <taxon>Bacteria</taxon>
        <taxon>Bacillati</taxon>
        <taxon>Bacillota</taxon>
        <taxon>Limnochordia</taxon>
        <taxon>Limnochordales</taxon>
        <taxon>Limnochordaceae</taxon>
        <taxon>Limnochorda</taxon>
    </lineage>
</organism>
<dbReference type="InterPro" id="IPR002781">
    <property type="entry name" value="TM_pro_TauE-like"/>
</dbReference>
<dbReference type="Pfam" id="PF01925">
    <property type="entry name" value="TauE"/>
    <property type="match status" value="1"/>
</dbReference>